<dbReference type="GO" id="GO:0005506">
    <property type="term" value="F:iron ion binding"/>
    <property type="evidence" value="ECO:0007669"/>
    <property type="project" value="InterPro"/>
</dbReference>
<dbReference type="SUPFAM" id="SSF46626">
    <property type="entry name" value="Cytochrome c"/>
    <property type="match status" value="1"/>
</dbReference>
<dbReference type="PROSITE" id="PS51007">
    <property type="entry name" value="CYTC"/>
    <property type="match status" value="1"/>
</dbReference>
<name>A0A7S2B5A1_9CHLO</name>
<evidence type="ECO:0000256" key="6">
    <source>
        <dbReference type="ARBA" id="ARBA00022723"/>
    </source>
</evidence>
<keyword evidence="3" id="KW-0813">Transport</keyword>
<evidence type="ECO:0000256" key="12">
    <source>
        <dbReference type="ARBA" id="ARBA00033211"/>
    </source>
</evidence>
<dbReference type="PANTHER" id="PTHR34688:SF2">
    <property type="entry name" value="CYTOCHROME C6, CHLOROPLASTIC"/>
    <property type="match status" value="1"/>
</dbReference>
<dbReference type="InterPro" id="IPR023655">
    <property type="entry name" value="Cyt_C6"/>
</dbReference>
<keyword evidence="9" id="KW-0793">Thylakoid</keyword>
<reference evidence="16" key="1">
    <citation type="submission" date="2021-01" db="EMBL/GenBank/DDBJ databases">
        <authorList>
            <person name="Corre E."/>
            <person name="Pelletier E."/>
            <person name="Niang G."/>
            <person name="Scheremetjew M."/>
            <person name="Finn R."/>
            <person name="Kale V."/>
            <person name="Holt S."/>
            <person name="Cochrane G."/>
            <person name="Meng A."/>
            <person name="Brown T."/>
            <person name="Cohen L."/>
        </authorList>
    </citation>
    <scope>NUCLEOTIDE SEQUENCE</scope>
    <source>
        <strain evidence="16">RCC733</strain>
    </source>
</reference>
<organism evidence="16">
    <name type="scientific">Pycnococcus provasolii</name>
    <dbReference type="NCBI Taxonomy" id="41880"/>
    <lineage>
        <taxon>Eukaryota</taxon>
        <taxon>Viridiplantae</taxon>
        <taxon>Chlorophyta</taxon>
        <taxon>Pseudoscourfieldiophyceae</taxon>
        <taxon>Pseudoscourfieldiales</taxon>
        <taxon>Pycnococcaceae</taxon>
        <taxon>Pycnococcus</taxon>
    </lineage>
</organism>
<dbReference type="PANTHER" id="PTHR34688">
    <property type="entry name" value="CYTOCHROME C6, CHLOROPLASTIC"/>
    <property type="match status" value="1"/>
</dbReference>
<evidence type="ECO:0000313" key="16">
    <source>
        <dbReference type="EMBL" id="CAD9386798.1"/>
    </source>
</evidence>
<comment type="similarity">
    <text evidence="2">Belongs to the cytochrome c family. PetJ subfamily.</text>
</comment>
<keyword evidence="7" id="KW-0249">Electron transport</keyword>
<evidence type="ECO:0000256" key="1">
    <source>
        <dbReference type="ARBA" id="ARBA00002347"/>
    </source>
</evidence>
<feature type="compositionally biased region" description="Basic residues" evidence="14">
    <location>
        <begin position="21"/>
        <end position="32"/>
    </location>
</feature>
<dbReference type="GO" id="GO:0020037">
    <property type="term" value="F:heme binding"/>
    <property type="evidence" value="ECO:0007669"/>
    <property type="project" value="InterPro"/>
</dbReference>
<evidence type="ECO:0000256" key="8">
    <source>
        <dbReference type="ARBA" id="ARBA00023004"/>
    </source>
</evidence>
<evidence type="ECO:0000256" key="2">
    <source>
        <dbReference type="ARBA" id="ARBA00009650"/>
    </source>
</evidence>
<evidence type="ECO:0000256" key="7">
    <source>
        <dbReference type="ARBA" id="ARBA00022982"/>
    </source>
</evidence>
<evidence type="ECO:0000256" key="14">
    <source>
        <dbReference type="SAM" id="MobiDB-lite"/>
    </source>
</evidence>
<dbReference type="Pfam" id="PF13442">
    <property type="entry name" value="Cytochrome_CBB3"/>
    <property type="match status" value="1"/>
</dbReference>
<feature type="domain" description="Cytochrome c" evidence="15">
    <location>
        <begin position="60"/>
        <end position="152"/>
    </location>
</feature>
<evidence type="ECO:0000256" key="4">
    <source>
        <dbReference type="ARBA" id="ARBA00022531"/>
    </source>
</evidence>
<proteinExistence type="inferred from homology"/>
<evidence type="ECO:0000256" key="9">
    <source>
        <dbReference type="ARBA" id="ARBA00023078"/>
    </source>
</evidence>
<evidence type="ECO:0000256" key="10">
    <source>
        <dbReference type="ARBA" id="ARBA00030448"/>
    </source>
</evidence>
<dbReference type="Gene3D" id="1.10.760.10">
    <property type="entry name" value="Cytochrome c-like domain"/>
    <property type="match status" value="1"/>
</dbReference>
<dbReference type="AlphaFoldDB" id="A0A7S2B5A1"/>
<dbReference type="InterPro" id="IPR009056">
    <property type="entry name" value="Cyt_c-like_dom"/>
</dbReference>
<dbReference type="GO" id="GO:0009055">
    <property type="term" value="F:electron transfer activity"/>
    <property type="evidence" value="ECO:0007669"/>
    <property type="project" value="InterPro"/>
</dbReference>
<protein>
    <recommendedName>
        <fullName evidence="12">Cytochrome c-553</fullName>
    </recommendedName>
    <alternativeName>
        <fullName evidence="11">Cytochrome c553</fullName>
    </alternativeName>
    <alternativeName>
        <fullName evidence="10">Soluble cytochrome f</fullName>
    </alternativeName>
</protein>
<accession>A0A7S2B5A1</accession>
<keyword evidence="8 13" id="KW-0408">Iron</keyword>
<comment type="function">
    <text evidence="1">Functions as an electron carrier between membrane-bound cytochrome b6-f and photosystem I in oxygenic photosynthesis.</text>
</comment>
<evidence type="ECO:0000259" key="15">
    <source>
        <dbReference type="PROSITE" id="PS51007"/>
    </source>
</evidence>
<dbReference type="InterPro" id="IPR036909">
    <property type="entry name" value="Cyt_c-like_dom_sf"/>
</dbReference>
<evidence type="ECO:0000256" key="13">
    <source>
        <dbReference type="PROSITE-ProRule" id="PRU00433"/>
    </source>
</evidence>
<gene>
    <name evidence="16" type="ORF">PPRO1471_LOCUS6674</name>
</gene>
<dbReference type="GO" id="GO:0015979">
    <property type="term" value="P:photosynthesis"/>
    <property type="evidence" value="ECO:0007669"/>
    <property type="project" value="UniProtKB-KW"/>
</dbReference>
<keyword evidence="6 13" id="KW-0479">Metal-binding</keyword>
<feature type="compositionally biased region" description="Low complexity" evidence="14">
    <location>
        <begin position="9"/>
        <end position="20"/>
    </location>
</feature>
<feature type="region of interest" description="Disordered" evidence="14">
    <location>
        <begin position="1"/>
        <end position="38"/>
    </location>
</feature>
<keyword evidence="4" id="KW-0602">Photosynthesis</keyword>
<sequence>MVCAASSKQQQQQQQHGTYRQTRRTRRQHHQRQPQLQEPKKALASLAVAILLPWVPQGDALADDAAANFATKCAGCHVAGGNIVAAGKGLSSAELARNGYTTADDVASIIALGKGKMPGFGVACTPKGACTFGARLSDEELAELTSFVQERSVSGAWE</sequence>
<evidence type="ECO:0000256" key="3">
    <source>
        <dbReference type="ARBA" id="ARBA00022448"/>
    </source>
</evidence>
<dbReference type="EMBL" id="HBGR01010031">
    <property type="protein sequence ID" value="CAD9386798.1"/>
    <property type="molecule type" value="Transcribed_RNA"/>
</dbReference>
<keyword evidence="5 13" id="KW-0349">Heme</keyword>
<evidence type="ECO:0000256" key="11">
    <source>
        <dbReference type="ARBA" id="ARBA00031247"/>
    </source>
</evidence>
<evidence type="ECO:0000256" key="5">
    <source>
        <dbReference type="ARBA" id="ARBA00022617"/>
    </source>
</evidence>